<dbReference type="EMBL" id="JAJSOF020000021">
    <property type="protein sequence ID" value="KAJ4437613.1"/>
    <property type="molecule type" value="Genomic_DNA"/>
</dbReference>
<evidence type="ECO:0000313" key="1">
    <source>
        <dbReference type="EMBL" id="KAJ4437613.1"/>
    </source>
</evidence>
<name>A0ABQ8SUT3_PERAM</name>
<reference evidence="1 2" key="1">
    <citation type="journal article" date="2022" name="Allergy">
        <title>Genome assembly and annotation of Periplaneta americana reveal a comprehensive cockroach allergen profile.</title>
        <authorList>
            <person name="Wang L."/>
            <person name="Xiong Q."/>
            <person name="Saelim N."/>
            <person name="Wang L."/>
            <person name="Nong W."/>
            <person name="Wan A.T."/>
            <person name="Shi M."/>
            <person name="Liu X."/>
            <person name="Cao Q."/>
            <person name="Hui J.H.L."/>
            <person name="Sookrung N."/>
            <person name="Leung T.F."/>
            <person name="Tungtrongchitr A."/>
            <person name="Tsui S.K.W."/>
        </authorList>
    </citation>
    <scope>NUCLEOTIDE SEQUENCE [LARGE SCALE GENOMIC DNA]</scope>
    <source>
        <strain evidence="1">PWHHKU_190912</strain>
    </source>
</reference>
<sequence length="324" mass="36206">MGDIFSIIFEWVTPRTHEPSQHVTLGQLKVNTQDYNYVQFYCSVHAVFLKEVTNSPWNGASVWHSFKTTQVKVSTEYTLFSNLRIALEIDLYCETTLFCSAHFHVDNGQWKLAASPETSIAGPIRHQRCSMGFEIRTLCTPVQPVNVIVCISLHSSRRNMGPTSIVQEQLVPPTRIVDDLAQRSSAQSTLGLASLTHTMVHSYLLAVATDIETFVVACNQFEETTLVKLGALLCKELSHSLLYLIIVLEVTSRKCGFQCREQNTVAITFPAEDVTLNVFFTGEVGCFHVIEAALVSGVKWSTHVSTPVTTLNRNSFPSRAYRIV</sequence>
<protein>
    <submittedName>
        <fullName evidence="1">Uncharacterized protein</fullName>
    </submittedName>
</protein>
<proteinExistence type="predicted"/>
<keyword evidence="2" id="KW-1185">Reference proteome</keyword>
<dbReference type="Proteomes" id="UP001148838">
    <property type="component" value="Unassembled WGS sequence"/>
</dbReference>
<gene>
    <name evidence="1" type="ORF">ANN_17758</name>
</gene>
<accession>A0ABQ8SUT3</accession>
<organism evidence="1 2">
    <name type="scientific">Periplaneta americana</name>
    <name type="common">American cockroach</name>
    <name type="synonym">Blatta americana</name>
    <dbReference type="NCBI Taxonomy" id="6978"/>
    <lineage>
        <taxon>Eukaryota</taxon>
        <taxon>Metazoa</taxon>
        <taxon>Ecdysozoa</taxon>
        <taxon>Arthropoda</taxon>
        <taxon>Hexapoda</taxon>
        <taxon>Insecta</taxon>
        <taxon>Pterygota</taxon>
        <taxon>Neoptera</taxon>
        <taxon>Polyneoptera</taxon>
        <taxon>Dictyoptera</taxon>
        <taxon>Blattodea</taxon>
        <taxon>Blattoidea</taxon>
        <taxon>Blattidae</taxon>
        <taxon>Blattinae</taxon>
        <taxon>Periplaneta</taxon>
    </lineage>
</organism>
<evidence type="ECO:0000313" key="2">
    <source>
        <dbReference type="Proteomes" id="UP001148838"/>
    </source>
</evidence>
<comment type="caution">
    <text evidence="1">The sequence shown here is derived from an EMBL/GenBank/DDBJ whole genome shotgun (WGS) entry which is preliminary data.</text>
</comment>